<dbReference type="Proteomes" id="UP001597183">
    <property type="component" value="Unassembled WGS sequence"/>
</dbReference>
<evidence type="ECO:0000313" key="2">
    <source>
        <dbReference type="EMBL" id="MFD1364990.1"/>
    </source>
</evidence>
<keyword evidence="1" id="KW-1133">Transmembrane helix</keyword>
<name>A0ABW4A2R4_9ACTN</name>
<keyword evidence="1" id="KW-0812">Transmembrane</keyword>
<accession>A0ABW4A2R4</accession>
<comment type="caution">
    <text evidence="2">The sequence shown here is derived from an EMBL/GenBank/DDBJ whole genome shotgun (WGS) entry which is preliminary data.</text>
</comment>
<gene>
    <name evidence="2" type="ORF">ACFQ5G_06495</name>
</gene>
<sequence length="65" mass="6186">MTRVPRAVWIGFALVAGALAGATAGLLSAAGGVPVPLAILAGGGACGSTVALMLAVVRYATGDHP</sequence>
<evidence type="ECO:0000313" key="3">
    <source>
        <dbReference type="Proteomes" id="UP001597183"/>
    </source>
</evidence>
<dbReference type="EMBL" id="JBHTMK010000007">
    <property type="protein sequence ID" value="MFD1364990.1"/>
    <property type="molecule type" value="Genomic_DNA"/>
</dbReference>
<keyword evidence="3" id="KW-1185">Reference proteome</keyword>
<feature type="transmembrane region" description="Helical" evidence="1">
    <location>
        <begin position="39"/>
        <end position="60"/>
    </location>
</feature>
<protein>
    <submittedName>
        <fullName evidence="2">Uncharacterized protein</fullName>
    </submittedName>
</protein>
<organism evidence="2 3">
    <name type="scientific">Actinoplanes sichuanensis</name>
    <dbReference type="NCBI Taxonomy" id="512349"/>
    <lineage>
        <taxon>Bacteria</taxon>
        <taxon>Bacillati</taxon>
        <taxon>Actinomycetota</taxon>
        <taxon>Actinomycetes</taxon>
        <taxon>Micromonosporales</taxon>
        <taxon>Micromonosporaceae</taxon>
        <taxon>Actinoplanes</taxon>
    </lineage>
</organism>
<dbReference type="RefSeq" id="WP_317797415.1">
    <property type="nucleotide sequence ID" value="NZ_AP028461.1"/>
</dbReference>
<keyword evidence="1" id="KW-0472">Membrane</keyword>
<proteinExistence type="predicted"/>
<reference evidence="3" key="1">
    <citation type="journal article" date="2019" name="Int. J. Syst. Evol. Microbiol.">
        <title>The Global Catalogue of Microorganisms (GCM) 10K type strain sequencing project: providing services to taxonomists for standard genome sequencing and annotation.</title>
        <authorList>
            <consortium name="The Broad Institute Genomics Platform"/>
            <consortium name="The Broad Institute Genome Sequencing Center for Infectious Disease"/>
            <person name="Wu L."/>
            <person name="Ma J."/>
        </authorList>
    </citation>
    <scope>NUCLEOTIDE SEQUENCE [LARGE SCALE GENOMIC DNA]</scope>
    <source>
        <strain evidence="3">CCM 7526</strain>
    </source>
</reference>
<evidence type="ECO:0000256" key="1">
    <source>
        <dbReference type="SAM" id="Phobius"/>
    </source>
</evidence>